<feature type="transmembrane region" description="Helical" evidence="7">
    <location>
        <begin position="44"/>
        <end position="62"/>
    </location>
</feature>
<dbReference type="EMBL" id="BJZK01000036">
    <property type="protein sequence ID" value="GEO73094.1"/>
    <property type="molecule type" value="Genomic_DNA"/>
</dbReference>
<comment type="subcellular location">
    <subcellularLocation>
        <location evidence="1">Cell membrane</location>
        <topology evidence="1">Multi-pass membrane protein</topology>
    </subcellularLocation>
</comment>
<dbReference type="Pfam" id="PF07690">
    <property type="entry name" value="MFS_1"/>
    <property type="match status" value="1"/>
</dbReference>
<dbReference type="PROSITE" id="PS50850">
    <property type="entry name" value="MFS"/>
    <property type="match status" value="1"/>
</dbReference>
<sequence>MTHAERWKTTFCLYFNYLIHGMAIVILAQNMLALSRTWHVDMAGVSLVISSLGIGRLLVLYLAGSLSDRWGRRIFVKIGILTYMSFFIGILVSPNIYVAYFFGILAGMANSFLDSGTYPALMELYPQHQATANIMIKAFASIGELILPLLVAGLEGAHLWYGWSFVICAVGMGVSFVAVRHRQFAQPGSSATEIDTAVTPTERMTVGHKRILAVTLTLFGYVSMATFYLISQWLTEYGNRVVHLTMIHARMLVSIYSVGSILGVVVTAILVERWLKPVWFMLLDTVVSLVALVLMAAAPTQAVMRIGAFLIGCFAAGGVMQIGLTIMGNVFPQAKGKITGIYYTASGLASFTIPVITAIISQYSVRNLMWFDAGMAAIGVICSLITVAIYRRERVRVGVITVTEE</sequence>
<dbReference type="InterPro" id="IPR036259">
    <property type="entry name" value="MFS_trans_sf"/>
</dbReference>
<dbReference type="InterPro" id="IPR020846">
    <property type="entry name" value="MFS_dom"/>
</dbReference>
<reference evidence="9 10" key="1">
    <citation type="submission" date="2019-07" db="EMBL/GenBank/DDBJ databases">
        <title>Whole genome shotgun sequence of Lactobacillus zymae NBRC 107157.</title>
        <authorList>
            <person name="Hosoyama A."/>
            <person name="Uohara A."/>
            <person name="Ohji S."/>
            <person name="Ichikawa N."/>
        </authorList>
    </citation>
    <scope>NUCLEOTIDE SEQUENCE [LARGE SCALE GENOMIC DNA]</scope>
    <source>
        <strain evidence="9 10">NBRC 107157</strain>
    </source>
</reference>
<dbReference type="Proteomes" id="UP000321794">
    <property type="component" value="Unassembled WGS sequence"/>
</dbReference>
<dbReference type="InterPro" id="IPR051788">
    <property type="entry name" value="MFS_Transporter"/>
</dbReference>
<evidence type="ECO:0000259" key="8">
    <source>
        <dbReference type="PROSITE" id="PS50850"/>
    </source>
</evidence>
<evidence type="ECO:0000256" key="4">
    <source>
        <dbReference type="ARBA" id="ARBA00022692"/>
    </source>
</evidence>
<feature type="domain" description="Major facilitator superfamily (MFS) profile" evidence="8">
    <location>
        <begin position="9"/>
        <end position="391"/>
    </location>
</feature>
<dbReference type="PANTHER" id="PTHR23514">
    <property type="entry name" value="BYPASS OF STOP CODON PROTEIN 6"/>
    <property type="match status" value="1"/>
</dbReference>
<proteinExistence type="inferred from homology"/>
<dbReference type="Gene3D" id="1.20.1250.20">
    <property type="entry name" value="MFS general substrate transporter like domains"/>
    <property type="match status" value="2"/>
</dbReference>
<dbReference type="SUPFAM" id="SSF103473">
    <property type="entry name" value="MFS general substrate transporter"/>
    <property type="match status" value="1"/>
</dbReference>
<keyword evidence="5 7" id="KW-1133">Transmembrane helix</keyword>
<feature type="transmembrane region" description="Helical" evidence="7">
    <location>
        <begin position="251"/>
        <end position="271"/>
    </location>
</feature>
<evidence type="ECO:0000256" key="5">
    <source>
        <dbReference type="ARBA" id="ARBA00022989"/>
    </source>
</evidence>
<feature type="transmembrane region" description="Helical" evidence="7">
    <location>
        <begin position="369"/>
        <end position="390"/>
    </location>
</feature>
<dbReference type="InterPro" id="IPR011701">
    <property type="entry name" value="MFS"/>
</dbReference>
<keyword evidence="4 7" id="KW-0812">Transmembrane</keyword>
<accession>A0ABQ0WYW2</accession>
<evidence type="ECO:0000256" key="2">
    <source>
        <dbReference type="ARBA" id="ARBA00008335"/>
    </source>
</evidence>
<gene>
    <name evidence="9" type="ORF">LZY01_22620</name>
</gene>
<feature type="transmembrane region" description="Helical" evidence="7">
    <location>
        <begin position="340"/>
        <end position="363"/>
    </location>
</feature>
<keyword evidence="10" id="KW-1185">Reference proteome</keyword>
<organism evidence="9 10">
    <name type="scientific">Levilactobacillus zymae</name>
    <dbReference type="NCBI Taxonomy" id="267363"/>
    <lineage>
        <taxon>Bacteria</taxon>
        <taxon>Bacillati</taxon>
        <taxon>Bacillota</taxon>
        <taxon>Bacilli</taxon>
        <taxon>Lactobacillales</taxon>
        <taxon>Lactobacillaceae</taxon>
        <taxon>Levilactobacillus</taxon>
    </lineage>
</organism>
<dbReference type="PANTHER" id="PTHR23514:SF3">
    <property type="entry name" value="BYPASS OF STOP CODON PROTEIN 6"/>
    <property type="match status" value="1"/>
</dbReference>
<evidence type="ECO:0000256" key="3">
    <source>
        <dbReference type="ARBA" id="ARBA00022448"/>
    </source>
</evidence>
<evidence type="ECO:0000256" key="1">
    <source>
        <dbReference type="ARBA" id="ARBA00004651"/>
    </source>
</evidence>
<evidence type="ECO:0000313" key="9">
    <source>
        <dbReference type="EMBL" id="GEO73094.1"/>
    </source>
</evidence>
<keyword evidence="6 7" id="KW-0472">Membrane</keyword>
<dbReference type="RefSeq" id="WP_057732572.1">
    <property type="nucleotide sequence ID" value="NZ_BJZK01000036.1"/>
</dbReference>
<feature type="transmembrane region" description="Helical" evidence="7">
    <location>
        <begin position="304"/>
        <end position="328"/>
    </location>
</feature>
<feature type="transmembrane region" description="Helical" evidence="7">
    <location>
        <begin position="160"/>
        <end position="179"/>
    </location>
</feature>
<protein>
    <submittedName>
        <fullName evidence="9">MFS transporter</fullName>
    </submittedName>
</protein>
<feature type="transmembrane region" description="Helical" evidence="7">
    <location>
        <begin position="211"/>
        <end position="231"/>
    </location>
</feature>
<feature type="transmembrane region" description="Helical" evidence="7">
    <location>
        <begin position="12"/>
        <end position="32"/>
    </location>
</feature>
<comment type="caution">
    <text evidence="9">The sequence shown here is derived from an EMBL/GenBank/DDBJ whole genome shotgun (WGS) entry which is preliminary data.</text>
</comment>
<evidence type="ECO:0000256" key="6">
    <source>
        <dbReference type="ARBA" id="ARBA00023136"/>
    </source>
</evidence>
<evidence type="ECO:0000313" key="10">
    <source>
        <dbReference type="Proteomes" id="UP000321794"/>
    </source>
</evidence>
<evidence type="ECO:0000256" key="7">
    <source>
        <dbReference type="SAM" id="Phobius"/>
    </source>
</evidence>
<feature type="transmembrane region" description="Helical" evidence="7">
    <location>
        <begin position="278"/>
        <end position="298"/>
    </location>
</feature>
<keyword evidence="3" id="KW-0813">Transport</keyword>
<name>A0ABQ0WYW2_9LACO</name>
<comment type="similarity">
    <text evidence="2">Belongs to the major facilitator superfamily.</text>
</comment>